<evidence type="ECO:0000256" key="5">
    <source>
        <dbReference type="SAM" id="MobiDB-lite"/>
    </source>
</evidence>
<keyword evidence="8" id="KW-0808">Transferase</keyword>
<name>G0UXK3_TRYCI</name>
<dbReference type="SMART" id="SM00195">
    <property type="entry name" value="DSPc"/>
    <property type="match status" value="1"/>
</dbReference>
<dbReference type="Pfam" id="PF00782">
    <property type="entry name" value="DSPc"/>
    <property type="match status" value="1"/>
</dbReference>
<dbReference type="InterPro" id="IPR000340">
    <property type="entry name" value="Dual-sp_phosphatase_cat-dom"/>
</dbReference>
<dbReference type="GO" id="GO:0005737">
    <property type="term" value="C:cytoplasm"/>
    <property type="evidence" value="ECO:0007669"/>
    <property type="project" value="TreeGrafter"/>
</dbReference>
<dbReference type="GO" id="GO:0008330">
    <property type="term" value="F:protein tyrosine/threonine phosphatase activity"/>
    <property type="evidence" value="ECO:0007669"/>
    <property type="project" value="TreeGrafter"/>
</dbReference>
<dbReference type="PANTHER" id="PTHR10159:SF532">
    <property type="entry name" value="SPECIFICITY PROTEIN PHOSPHATASE, PUTATIVE-RELATED"/>
    <property type="match status" value="1"/>
</dbReference>
<evidence type="ECO:0000259" key="6">
    <source>
        <dbReference type="PROSITE" id="PS50054"/>
    </source>
</evidence>
<evidence type="ECO:0000256" key="3">
    <source>
        <dbReference type="ARBA" id="ARBA00022801"/>
    </source>
</evidence>
<feature type="domain" description="Tyrosine specific protein phosphatases" evidence="7">
    <location>
        <begin position="112"/>
        <end position="169"/>
    </location>
</feature>
<dbReference type="InterPro" id="IPR000387">
    <property type="entry name" value="Tyr_Pase_dom"/>
</dbReference>
<dbReference type="GO" id="GO:0043409">
    <property type="term" value="P:negative regulation of MAPK cascade"/>
    <property type="evidence" value="ECO:0007669"/>
    <property type="project" value="TreeGrafter"/>
</dbReference>
<sequence length="232" mass="25657">MLRFRERLTEGSLPAFNLELVQQHTELVLEDELGEASNAATCAPISRINDRLFIGTWRDAVNGDLLYRLRITHVLNVARELADDESQGVESGAFATTKCIPLSDSLNEDIRHHLEEAINFIGEATRHGCVLVYCRRGISRSAAIVIAYMMASEGMSFPAAYRNVQLKRPCISLNLAFMQRLEEYEGRLSGMRVTRCGLASARTTSPTGETGESPVEGAEGTIVAREGRQLLQ</sequence>
<dbReference type="InterPro" id="IPR020422">
    <property type="entry name" value="TYR_PHOSPHATASE_DUAL_dom"/>
</dbReference>
<feature type="domain" description="Tyrosine-protein phosphatase" evidence="6">
    <location>
        <begin position="44"/>
        <end position="190"/>
    </location>
</feature>
<dbReference type="InterPro" id="IPR029021">
    <property type="entry name" value="Prot-tyrosine_phosphatase-like"/>
</dbReference>
<dbReference type="PANTHER" id="PTHR10159">
    <property type="entry name" value="DUAL SPECIFICITY PROTEIN PHOSPHATASE"/>
    <property type="match status" value="1"/>
</dbReference>
<protein>
    <recommendedName>
        <fullName evidence="2">protein-tyrosine-phosphatase</fullName>
        <ecNumber evidence="2">3.1.3.48</ecNumber>
    </recommendedName>
</protein>
<dbReference type="AlphaFoldDB" id="G0UXK3"/>
<evidence type="ECO:0000256" key="1">
    <source>
        <dbReference type="ARBA" id="ARBA00008601"/>
    </source>
</evidence>
<keyword evidence="8" id="KW-0418">Kinase</keyword>
<dbReference type="EMBL" id="HE575323">
    <property type="protein sequence ID" value="CCC94120.1"/>
    <property type="molecule type" value="Genomic_DNA"/>
</dbReference>
<dbReference type="PROSITE" id="PS50054">
    <property type="entry name" value="TYR_PHOSPHATASE_DUAL"/>
    <property type="match status" value="1"/>
</dbReference>
<dbReference type="PROSITE" id="PS50056">
    <property type="entry name" value="TYR_PHOSPHATASE_2"/>
    <property type="match status" value="1"/>
</dbReference>
<dbReference type="EC" id="3.1.3.48" evidence="2"/>
<dbReference type="SUPFAM" id="SSF52799">
    <property type="entry name" value="(Phosphotyrosine protein) phosphatases II"/>
    <property type="match status" value="1"/>
</dbReference>
<evidence type="ECO:0000256" key="4">
    <source>
        <dbReference type="ARBA" id="ARBA00022912"/>
    </source>
</evidence>
<organism evidence="8">
    <name type="scientific">Trypanosoma congolense (strain IL3000)</name>
    <dbReference type="NCBI Taxonomy" id="1068625"/>
    <lineage>
        <taxon>Eukaryota</taxon>
        <taxon>Discoba</taxon>
        <taxon>Euglenozoa</taxon>
        <taxon>Kinetoplastea</taxon>
        <taxon>Metakinetoplastina</taxon>
        <taxon>Trypanosomatida</taxon>
        <taxon>Trypanosomatidae</taxon>
        <taxon>Trypanosoma</taxon>
        <taxon>Nannomonas</taxon>
    </lineage>
</organism>
<comment type="similarity">
    <text evidence="1">Belongs to the protein-tyrosine phosphatase family. Non-receptor class dual specificity subfamily.</text>
</comment>
<dbReference type="GO" id="GO:0016301">
    <property type="term" value="F:kinase activity"/>
    <property type="evidence" value="ECO:0007669"/>
    <property type="project" value="UniProtKB-KW"/>
</dbReference>
<feature type="compositionally biased region" description="Polar residues" evidence="5">
    <location>
        <begin position="201"/>
        <end position="210"/>
    </location>
</feature>
<reference evidence="8" key="1">
    <citation type="journal article" date="2012" name="Proc. Natl. Acad. Sci. U.S.A.">
        <title>Antigenic diversity is generated by distinct evolutionary mechanisms in African trypanosome species.</title>
        <authorList>
            <person name="Jackson A.P."/>
            <person name="Berry A."/>
            <person name="Aslett M."/>
            <person name="Allison H.C."/>
            <person name="Burton P."/>
            <person name="Vavrova-Anderson J."/>
            <person name="Brown R."/>
            <person name="Browne H."/>
            <person name="Corton N."/>
            <person name="Hauser H."/>
            <person name="Gamble J."/>
            <person name="Gilderthorp R."/>
            <person name="Marcello L."/>
            <person name="McQuillan J."/>
            <person name="Otto T.D."/>
            <person name="Quail M.A."/>
            <person name="Sanders M.J."/>
            <person name="van Tonder A."/>
            <person name="Ginger M.L."/>
            <person name="Field M.C."/>
            <person name="Barry J.D."/>
            <person name="Hertz-Fowler C."/>
            <person name="Berriman M."/>
        </authorList>
    </citation>
    <scope>NUCLEOTIDE SEQUENCE</scope>
    <source>
        <strain evidence="8">IL3000</strain>
    </source>
</reference>
<feature type="region of interest" description="Disordered" evidence="5">
    <location>
        <begin position="199"/>
        <end position="219"/>
    </location>
</feature>
<keyword evidence="3" id="KW-0378">Hydrolase</keyword>
<dbReference type="CDD" id="cd14498">
    <property type="entry name" value="DSP"/>
    <property type="match status" value="1"/>
</dbReference>
<gene>
    <name evidence="8" type="ORF">TCIL3000_10_8970</name>
</gene>
<proteinExistence type="inferred from homology"/>
<accession>G0UXK3</accession>
<evidence type="ECO:0000259" key="7">
    <source>
        <dbReference type="PROSITE" id="PS50056"/>
    </source>
</evidence>
<keyword evidence="4" id="KW-0904">Protein phosphatase</keyword>
<dbReference type="Gene3D" id="3.90.190.10">
    <property type="entry name" value="Protein tyrosine phosphatase superfamily"/>
    <property type="match status" value="1"/>
</dbReference>
<dbReference type="VEuPathDB" id="TriTrypDB:TcIL3000_10_8970"/>
<dbReference type="GO" id="GO:0017017">
    <property type="term" value="F:MAP kinase tyrosine/serine/threonine phosphatase activity"/>
    <property type="evidence" value="ECO:0007669"/>
    <property type="project" value="TreeGrafter"/>
</dbReference>
<dbReference type="GO" id="GO:0033550">
    <property type="term" value="F:MAP kinase tyrosine phosphatase activity"/>
    <property type="evidence" value="ECO:0007669"/>
    <property type="project" value="TreeGrafter"/>
</dbReference>
<evidence type="ECO:0000256" key="2">
    <source>
        <dbReference type="ARBA" id="ARBA00013064"/>
    </source>
</evidence>
<evidence type="ECO:0000313" key="8">
    <source>
        <dbReference type="EMBL" id="CCC94120.1"/>
    </source>
</evidence>